<keyword evidence="8 14" id="KW-0378">Hydrolase</keyword>
<evidence type="ECO:0000256" key="1">
    <source>
        <dbReference type="ARBA" id="ARBA00004651"/>
    </source>
</evidence>
<evidence type="ECO:0000313" key="17">
    <source>
        <dbReference type="Proteomes" id="UP001232536"/>
    </source>
</evidence>
<keyword evidence="6 14" id="KW-0479">Metal-binding</keyword>
<evidence type="ECO:0000256" key="8">
    <source>
        <dbReference type="ARBA" id="ARBA00022801"/>
    </source>
</evidence>
<dbReference type="EMBL" id="JAUQYP010000001">
    <property type="protein sequence ID" value="MDO8107555.1"/>
    <property type="molecule type" value="Genomic_DNA"/>
</dbReference>
<dbReference type="InterPro" id="IPR016483">
    <property type="entry name" value="UCP006404_Pept_M50_CBS"/>
</dbReference>
<dbReference type="PANTHER" id="PTHR39188">
    <property type="entry name" value="MEMBRANE-ASSOCIATED ZINC METALLOPROTEASE M50B"/>
    <property type="match status" value="1"/>
</dbReference>
<dbReference type="Pfam" id="PF02163">
    <property type="entry name" value="Peptidase_M50"/>
    <property type="match status" value="2"/>
</dbReference>
<dbReference type="GO" id="GO:0008233">
    <property type="term" value="F:peptidase activity"/>
    <property type="evidence" value="ECO:0007669"/>
    <property type="project" value="UniProtKB-KW"/>
</dbReference>
<reference evidence="16 17" key="1">
    <citation type="submission" date="2023-07" db="EMBL/GenBank/DDBJ databases">
        <title>Description of novel actinomycetes strains, isolated from tidal flat sediment.</title>
        <authorList>
            <person name="Lu C."/>
        </authorList>
    </citation>
    <scope>NUCLEOTIDE SEQUENCE [LARGE SCALE GENOMIC DNA]</scope>
    <source>
        <strain evidence="16 17">SYSU T00b441</strain>
    </source>
</reference>
<comment type="subcellular location">
    <subcellularLocation>
        <location evidence="1 14">Cell membrane</location>
        <topology evidence="1 14">Multi-pass membrane protein</topology>
    </subcellularLocation>
</comment>
<evidence type="ECO:0000256" key="11">
    <source>
        <dbReference type="ARBA" id="ARBA00023049"/>
    </source>
</evidence>
<keyword evidence="12" id="KW-0129">CBS domain</keyword>
<keyword evidence="13 14" id="KW-0472">Membrane</keyword>
<keyword evidence="9 14" id="KW-0862">Zinc</keyword>
<evidence type="ECO:0000256" key="14">
    <source>
        <dbReference type="PIRNR" id="PIRNR006404"/>
    </source>
</evidence>
<keyword evidence="5 14" id="KW-0812">Transmembrane</keyword>
<keyword evidence="4 14" id="KW-0645">Protease</keyword>
<evidence type="ECO:0000256" key="9">
    <source>
        <dbReference type="ARBA" id="ARBA00022833"/>
    </source>
</evidence>
<organism evidence="16 17">
    <name type="scientific">Actinotalea lenta</name>
    <dbReference type="NCBI Taxonomy" id="3064654"/>
    <lineage>
        <taxon>Bacteria</taxon>
        <taxon>Bacillati</taxon>
        <taxon>Actinomycetota</taxon>
        <taxon>Actinomycetes</taxon>
        <taxon>Micrococcales</taxon>
        <taxon>Cellulomonadaceae</taxon>
        <taxon>Actinotalea</taxon>
    </lineage>
</organism>
<evidence type="ECO:0000256" key="12">
    <source>
        <dbReference type="ARBA" id="ARBA00023122"/>
    </source>
</evidence>
<proteinExistence type="inferred from homology"/>
<dbReference type="PANTHER" id="PTHR39188:SF3">
    <property type="entry name" value="STAGE IV SPORULATION PROTEIN FB"/>
    <property type="match status" value="1"/>
</dbReference>
<comment type="cofactor">
    <cofactor evidence="14">
        <name>Zn(2+)</name>
        <dbReference type="ChEBI" id="CHEBI:29105"/>
    </cofactor>
    <text evidence="14">Binds 1 zinc ion per subunit.</text>
</comment>
<feature type="transmembrane region" description="Helical" evidence="14">
    <location>
        <begin position="148"/>
        <end position="166"/>
    </location>
</feature>
<feature type="transmembrane region" description="Helical" evidence="14">
    <location>
        <begin position="57"/>
        <end position="75"/>
    </location>
</feature>
<name>A0ABT9D9H4_9CELL</name>
<keyword evidence="11 14" id="KW-0482">Metalloprotease</keyword>
<feature type="transmembrane region" description="Helical" evidence="14">
    <location>
        <begin position="113"/>
        <end position="136"/>
    </location>
</feature>
<evidence type="ECO:0000259" key="15">
    <source>
        <dbReference type="Pfam" id="PF02163"/>
    </source>
</evidence>
<comment type="similarity">
    <text evidence="2 14">Belongs to the peptidase M50B family.</text>
</comment>
<dbReference type="InterPro" id="IPR008915">
    <property type="entry name" value="Peptidase_M50"/>
</dbReference>
<evidence type="ECO:0000256" key="5">
    <source>
        <dbReference type="ARBA" id="ARBA00022692"/>
    </source>
</evidence>
<evidence type="ECO:0000256" key="4">
    <source>
        <dbReference type="ARBA" id="ARBA00022670"/>
    </source>
</evidence>
<evidence type="ECO:0000313" key="16">
    <source>
        <dbReference type="EMBL" id="MDO8107555.1"/>
    </source>
</evidence>
<keyword evidence="7" id="KW-0677">Repeat</keyword>
<feature type="transmembrane region" description="Helical" evidence="14">
    <location>
        <begin position="20"/>
        <end position="45"/>
    </location>
</feature>
<keyword evidence="10 14" id="KW-1133">Transmembrane helix</keyword>
<comment type="caution">
    <text evidence="16">The sequence shown here is derived from an EMBL/GenBank/DDBJ whole genome shotgun (WGS) entry which is preliminary data.</text>
</comment>
<keyword evidence="3 14" id="KW-1003">Cell membrane</keyword>
<evidence type="ECO:0000256" key="3">
    <source>
        <dbReference type="ARBA" id="ARBA00022475"/>
    </source>
</evidence>
<feature type="domain" description="Peptidase M50" evidence="15">
    <location>
        <begin position="65"/>
        <end position="137"/>
    </location>
</feature>
<dbReference type="PIRSF" id="PIRSF006404">
    <property type="entry name" value="UCP006404_Pept_M50_CBS"/>
    <property type="match status" value="1"/>
</dbReference>
<feature type="transmembrane region" description="Helical" evidence="14">
    <location>
        <begin position="194"/>
        <end position="212"/>
    </location>
</feature>
<evidence type="ECO:0000256" key="7">
    <source>
        <dbReference type="ARBA" id="ARBA00022737"/>
    </source>
</evidence>
<evidence type="ECO:0000256" key="10">
    <source>
        <dbReference type="ARBA" id="ARBA00022989"/>
    </source>
</evidence>
<dbReference type="RefSeq" id="WP_304601175.1">
    <property type="nucleotide sequence ID" value="NZ_JAUQYO010000001.1"/>
</dbReference>
<evidence type="ECO:0000256" key="13">
    <source>
        <dbReference type="ARBA" id="ARBA00023136"/>
    </source>
</evidence>
<feature type="transmembrane region" description="Helical" evidence="14">
    <location>
        <begin position="224"/>
        <end position="242"/>
    </location>
</feature>
<accession>A0ABT9D9H4</accession>
<protein>
    <recommendedName>
        <fullName evidence="14">Zinc metalloprotease</fullName>
    </recommendedName>
</protein>
<dbReference type="Proteomes" id="UP001232536">
    <property type="component" value="Unassembled WGS sequence"/>
</dbReference>
<evidence type="ECO:0000256" key="2">
    <source>
        <dbReference type="ARBA" id="ARBA00007931"/>
    </source>
</evidence>
<feature type="domain" description="Peptidase M50" evidence="15">
    <location>
        <begin position="146"/>
        <end position="188"/>
    </location>
</feature>
<gene>
    <name evidence="16" type="ORF">Q6348_10150</name>
</gene>
<dbReference type="GO" id="GO:0006508">
    <property type="term" value="P:proteolysis"/>
    <property type="evidence" value="ECO:0007669"/>
    <property type="project" value="UniProtKB-KW"/>
</dbReference>
<sequence length="379" mass="38383">MSEPSPQRGWAQRGWVVGHAWGSPVVLSPGWLVAAVVLTALLLPFAQQLAPASGPGVVWLLALSAVLLLFVSTFLHELAHAGAARRYGMPVHRIALTLLGGHTELGERAPGPAASAVVAVVGPLTNLALGAVAWVVWRVGPDRGPVSALILALAVTNGFVAVLNLLPGLPLDGGRVLEAAVWGATGRRGTGTRVAGWVGRAVAAGIGLWSLLPALAGRPDVTRLLWGGLIAVFIWTGASQAIRGAALEEALDRLTVARLATPVVLLPADRTVADAGASTPPGHGVVVLGPLGQPVGYLDSAAVASVPEHLRAGTPLSAVVGPLPPEARVQLGLAGREAVEAVRVAAARSPVMAVVAADGSVVGLLRATDVVRALRSAGA</sequence>
<keyword evidence="17" id="KW-1185">Reference proteome</keyword>
<evidence type="ECO:0000256" key="6">
    <source>
        <dbReference type="ARBA" id="ARBA00022723"/>
    </source>
</evidence>